<comment type="caution">
    <text evidence="3">The sequence shown here is derived from an EMBL/GenBank/DDBJ whole genome shotgun (WGS) entry which is preliminary data.</text>
</comment>
<dbReference type="Proteomes" id="UP000231693">
    <property type="component" value="Unassembled WGS sequence"/>
</dbReference>
<feature type="region of interest" description="Disordered" evidence="1">
    <location>
        <begin position="1"/>
        <end position="67"/>
    </location>
</feature>
<evidence type="ECO:0000256" key="1">
    <source>
        <dbReference type="SAM" id="MobiDB-lite"/>
    </source>
</evidence>
<dbReference type="Pfam" id="PF00583">
    <property type="entry name" value="Acetyltransf_1"/>
    <property type="match status" value="1"/>
</dbReference>
<dbReference type="InterPro" id="IPR016181">
    <property type="entry name" value="Acyl_CoA_acyltransferase"/>
</dbReference>
<dbReference type="AlphaFoldDB" id="A0A2M9D193"/>
<protein>
    <submittedName>
        <fullName evidence="3">Ribosomal protein S18 acetylase RimI-like enzyme</fullName>
    </submittedName>
</protein>
<feature type="compositionally biased region" description="Low complexity" evidence="1">
    <location>
        <begin position="10"/>
        <end position="26"/>
    </location>
</feature>
<dbReference type="SUPFAM" id="SSF55729">
    <property type="entry name" value="Acyl-CoA N-acyltransferases (Nat)"/>
    <property type="match status" value="1"/>
</dbReference>
<keyword evidence="4" id="KW-1185">Reference proteome</keyword>
<reference evidence="3 4" key="1">
    <citation type="submission" date="2017-11" db="EMBL/GenBank/DDBJ databases">
        <title>Genomic Encyclopedia of Archaeal and Bacterial Type Strains, Phase II (KMG-II): From Individual Species to Whole Genera.</title>
        <authorList>
            <person name="Goeker M."/>
        </authorList>
    </citation>
    <scope>NUCLEOTIDE SEQUENCE [LARGE SCALE GENOMIC DNA]</scope>
    <source>
        <strain evidence="3 4">DSM 25478</strain>
    </source>
</reference>
<evidence type="ECO:0000259" key="2">
    <source>
        <dbReference type="PROSITE" id="PS51186"/>
    </source>
</evidence>
<keyword evidence="3" id="KW-0687">Ribonucleoprotein</keyword>
<organism evidence="3 4">
    <name type="scientific">Sediminihabitans luteus</name>
    <dbReference type="NCBI Taxonomy" id="1138585"/>
    <lineage>
        <taxon>Bacteria</taxon>
        <taxon>Bacillati</taxon>
        <taxon>Actinomycetota</taxon>
        <taxon>Actinomycetes</taxon>
        <taxon>Micrococcales</taxon>
        <taxon>Cellulomonadaceae</taxon>
        <taxon>Sediminihabitans</taxon>
    </lineage>
</organism>
<keyword evidence="3" id="KW-0689">Ribosomal protein</keyword>
<feature type="domain" description="N-acetyltransferase" evidence="2">
    <location>
        <begin position="86"/>
        <end position="228"/>
    </location>
</feature>
<dbReference type="InterPro" id="IPR000182">
    <property type="entry name" value="GNAT_dom"/>
</dbReference>
<accession>A0A2M9D193</accession>
<dbReference type="GO" id="GO:0005840">
    <property type="term" value="C:ribosome"/>
    <property type="evidence" value="ECO:0007669"/>
    <property type="project" value="UniProtKB-KW"/>
</dbReference>
<dbReference type="EMBL" id="PGFE01000001">
    <property type="protein sequence ID" value="PJJ77855.1"/>
    <property type="molecule type" value="Genomic_DNA"/>
</dbReference>
<evidence type="ECO:0000313" key="4">
    <source>
        <dbReference type="Proteomes" id="UP000231693"/>
    </source>
</evidence>
<gene>
    <name evidence="3" type="ORF">CLV28_1081</name>
</gene>
<dbReference type="PROSITE" id="PS51186">
    <property type="entry name" value="GNAT"/>
    <property type="match status" value="1"/>
</dbReference>
<dbReference type="Gene3D" id="3.40.630.30">
    <property type="match status" value="1"/>
</dbReference>
<dbReference type="GO" id="GO:0016747">
    <property type="term" value="F:acyltransferase activity, transferring groups other than amino-acyl groups"/>
    <property type="evidence" value="ECO:0007669"/>
    <property type="project" value="InterPro"/>
</dbReference>
<feature type="compositionally biased region" description="Basic and acidic residues" evidence="1">
    <location>
        <begin position="29"/>
        <end position="61"/>
    </location>
</feature>
<evidence type="ECO:0000313" key="3">
    <source>
        <dbReference type="EMBL" id="PJJ77855.1"/>
    </source>
</evidence>
<proteinExistence type="predicted"/>
<dbReference type="RefSeq" id="WP_203968210.1">
    <property type="nucleotide sequence ID" value="NZ_BOOX01000010.1"/>
</dbReference>
<name>A0A2M9D193_9CELL</name>
<sequence>MAHTLVCPDPGGRTPAPLATGTPTPGVRTVERQTVERQTLERQTVDRPTVDHPSAEPHLTEHPSAATLVGRARRVAARLPGPPPGVALRPLRARDAPALAVASLAAWAPVAVDLDEAADDVRAVLAGAYGPLWSAASPSAWVGDVLVGSVQTVRASPWEDRACPFVLDLFVVPGWRRRGIGGALLAAAARACVAAGAAELALRVADSTSPAAHRLYARAGLMPAATSR</sequence>